<reference evidence="8" key="1">
    <citation type="journal article" date="2021" name="PeerJ">
        <title>Extensive microbial diversity within the chicken gut microbiome revealed by metagenomics and culture.</title>
        <authorList>
            <person name="Gilroy R."/>
            <person name="Ravi A."/>
            <person name="Getino M."/>
            <person name="Pursley I."/>
            <person name="Horton D.L."/>
            <person name="Alikhan N.F."/>
            <person name="Baker D."/>
            <person name="Gharbi K."/>
            <person name="Hall N."/>
            <person name="Watson M."/>
            <person name="Adriaenssens E.M."/>
            <person name="Foster-Nyarko E."/>
            <person name="Jarju S."/>
            <person name="Secka A."/>
            <person name="Antonio M."/>
            <person name="Oren A."/>
            <person name="Chaudhuri R.R."/>
            <person name="La Ragione R."/>
            <person name="Hildebrand F."/>
            <person name="Pallen M.J."/>
        </authorList>
    </citation>
    <scope>NUCLEOTIDE SEQUENCE</scope>
    <source>
        <strain evidence="8">2239</strain>
    </source>
</reference>
<comment type="similarity">
    <text evidence="1">Belongs to the sigma-70 factor family. ECF subfamily.</text>
</comment>
<dbReference type="InterPro" id="IPR013324">
    <property type="entry name" value="RNA_pol_sigma_r3/r4-like"/>
</dbReference>
<dbReference type="InterPro" id="IPR013249">
    <property type="entry name" value="RNA_pol_sigma70_r4_t2"/>
</dbReference>
<accession>A0A9D1V4N0</accession>
<protein>
    <submittedName>
        <fullName evidence="8">Sigma-70 family RNA polymerase sigma factor</fullName>
    </submittedName>
</protein>
<gene>
    <name evidence="8" type="ORF">H9865_08105</name>
</gene>
<evidence type="ECO:0000259" key="6">
    <source>
        <dbReference type="Pfam" id="PF04542"/>
    </source>
</evidence>
<dbReference type="EMBL" id="DXFW01000023">
    <property type="protein sequence ID" value="HIX06045.1"/>
    <property type="molecule type" value="Genomic_DNA"/>
</dbReference>
<feature type="domain" description="RNA polymerase sigma-70 region 2" evidence="6">
    <location>
        <begin position="21"/>
        <end position="88"/>
    </location>
</feature>
<dbReference type="AlphaFoldDB" id="A0A9D1V4N0"/>
<sequence>MRDEELLELFRTDPESGAAALVEQYRYLLWGVCSRRLQDPEDAWECVYEALADFCLQWKRFSPVRGSVKSYLAAIADRRALDLYRKNQSWERARQAAVCNGGAADREGEASLEEWLLEELAEKERTIVWLRCVRRMSYAEIARALHLPYEQTRKCGYRGLKKLRGRLERLAGE</sequence>
<dbReference type="InterPro" id="IPR039425">
    <property type="entry name" value="RNA_pol_sigma-70-like"/>
</dbReference>
<dbReference type="NCBIfam" id="TIGR02937">
    <property type="entry name" value="sigma70-ECF"/>
    <property type="match status" value="1"/>
</dbReference>
<evidence type="ECO:0000256" key="3">
    <source>
        <dbReference type="ARBA" id="ARBA00023082"/>
    </source>
</evidence>
<dbReference type="Proteomes" id="UP000824193">
    <property type="component" value="Unassembled WGS sequence"/>
</dbReference>
<comment type="caution">
    <text evidence="8">The sequence shown here is derived from an EMBL/GenBank/DDBJ whole genome shotgun (WGS) entry which is preliminary data.</text>
</comment>
<dbReference type="Gene3D" id="1.10.10.10">
    <property type="entry name" value="Winged helix-like DNA-binding domain superfamily/Winged helix DNA-binding domain"/>
    <property type="match status" value="1"/>
</dbReference>
<keyword evidence="4" id="KW-0238">DNA-binding</keyword>
<dbReference type="InterPro" id="IPR014284">
    <property type="entry name" value="RNA_pol_sigma-70_dom"/>
</dbReference>
<dbReference type="SUPFAM" id="SSF88659">
    <property type="entry name" value="Sigma3 and sigma4 domains of RNA polymerase sigma factors"/>
    <property type="match status" value="1"/>
</dbReference>
<dbReference type="Pfam" id="PF08281">
    <property type="entry name" value="Sigma70_r4_2"/>
    <property type="match status" value="1"/>
</dbReference>
<evidence type="ECO:0000256" key="5">
    <source>
        <dbReference type="ARBA" id="ARBA00023163"/>
    </source>
</evidence>
<name>A0A9D1V4N0_9FIRM</name>
<reference evidence="8" key="2">
    <citation type="submission" date="2021-04" db="EMBL/GenBank/DDBJ databases">
        <authorList>
            <person name="Gilroy R."/>
        </authorList>
    </citation>
    <scope>NUCLEOTIDE SEQUENCE</scope>
    <source>
        <strain evidence="8">2239</strain>
    </source>
</reference>
<evidence type="ECO:0000313" key="8">
    <source>
        <dbReference type="EMBL" id="HIX06045.1"/>
    </source>
</evidence>
<dbReference type="InterPro" id="IPR007627">
    <property type="entry name" value="RNA_pol_sigma70_r2"/>
</dbReference>
<evidence type="ECO:0000256" key="4">
    <source>
        <dbReference type="ARBA" id="ARBA00023125"/>
    </source>
</evidence>
<dbReference type="PANTHER" id="PTHR43133">
    <property type="entry name" value="RNA POLYMERASE ECF-TYPE SIGMA FACTO"/>
    <property type="match status" value="1"/>
</dbReference>
<evidence type="ECO:0000256" key="1">
    <source>
        <dbReference type="ARBA" id="ARBA00010641"/>
    </source>
</evidence>
<keyword evidence="5" id="KW-0804">Transcription</keyword>
<dbReference type="SUPFAM" id="SSF88946">
    <property type="entry name" value="Sigma2 domain of RNA polymerase sigma factors"/>
    <property type="match status" value="1"/>
</dbReference>
<dbReference type="GO" id="GO:0016987">
    <property type="term" value="F:sigma factor activity"/>
    <property type="evidence" value="ECO:0007669"/>
    <property type="project" value="UniProtKB-KW"/>
</dbReference>
<dbReference type="GO" id="GO:0006352">
    <property type="term" value="P:DNA-templated transcription initiation"/>
    <property type="evidence" value="ECO:0007669"/>
    <property type="project" value="InterPro"/>
</dbReference>
<evidence type="ECO:0000259" key="7">
    <source>
        <dbReference type="Pfam" id="PF08281"/>
    </source>
</evidence>
<dbReference type="PANTHER" id="PTHR43133:SF8">
    <property type="entry name" value="RNA POLYMERASE SIGMA FACTOR HI_1459-RELATED"/>
    <property type="match status" value="1"/>
</dbReference>
<dbReference type="Gene3D" id="1.10.1740.10">
    <property type="match status" value="1"/>
</dbReference>
<dbReference type="GO" id="GO:0003677">
    <property type="term" value="F:DNA binding"/>
    <property type="evidence" value="ECO:0007669"/>
    <property type="project" value="UniProtKB-KW"/>
</dbReference>
<organism evidence="8 9">
    <name type="scientific">Candidatus Allofournierella pullicola</name>
    <dbReference type="NCBI Taxonomy" id="2838596"/>
    <lineage>
        <taxon>Bacteria</taxon>
        <taxon>Bacillati</taxon>
        <taxon>Bacillota</taxon>
        <taxon>Clostridia</taxon>
        <taxon>Eubacteriales</taxon>
        <taxon>Oscillospiraceae</taxon>
        <taxon>Allofournierella</taxon>
    </lineage>
</organism>
<proteinExistence type="inferred from homology"/>
<evidence type="ECO:0000313" key="9">
    <source>
        <dbReference type="Proteomes" id="UP000824193"/>
    </source>
</evidence>
<dbReference type="Pfam" id="PF04542">
    <property type="entry name" value="Sigma70_r2"/>
    <property type="match status" value="1"/>
</dbReference>
<evidence type="ECO:0000256" key="2">
    <source>
        <dbReference type="ARBA" id="ARBA00023015"/>
    </source>
</evidence>
<keyword evidence="3" id="KW-0731">Sigma factor</keyword>
<feature type="domain" description="RNA polymerase sigma factor 70 region 4 type 2" evidence="7">
    <location>
        <begin position="116"/>
        <end position="163"/>
    </location>
</feature>
<keyword evidence="2" id="KW-0805">Transcription regulation</keyword>
<dbReference type="InterPro" id="IPR013325">
    <property type="entry name" value="RNA_pol_sigma_r2"/>
</dbReference>
<dbReference type="InterPro" id="IPR036388">
    <property type="entry name" value="WH-like_DNA-bd_sf"/>
</dbReference>